<dbReference type="AlphaFoldDB" id="A0A159Z9M2"/>
<keyword evidence="1" id="KW-0614">Plasmid</keyword>
<protein>
    <submittedName>
        <fullName evidence="1">Uncharacterized protein</fullName>
    </submittedName>
</protein>
<sequence length="43" mass="4492">MEIPGAAPIGICLMTQGRGLCEDHPAAFPEIGALLSERLLGRS</sequence>
<accession>A0A159Z9M2</accession>
<gene>
    <name evidence="1" type="ORF">AKL17_3p0140</name>
</gene>
<dbReference type="EMBL" id="CP012664">
    <property type="protein sequence ID" value="AMY72296.1"/>
    <property type="molecule type" value="Genomic_DNA"/>
</dbReference>
<organism evidence="1 2">
    <name type="scientific">Frigidibacter mobilis</name>
    <dbReference type="NCBI Taxonomy" id="1335048"/>
    <lineage>
        <taxon>Bacteria</taxon>
        <taxon>Pseudomonadati</taxon>
        <taxon>Pseudomonadota</taxon>
        <taxon>Alphaproteobacteria</taxon>
        <taxon>Rhodobacterales</taxon>
        <taxon>Paracoccaceae</taxon>
        <taxon>Frigidibacter</taxon>
    </lineage>
</organism>
<geneLocation type="plasmid" evidence="2">
    <name>cai42_Plasmidc</name>
</geneLocation>
<evidence type="ECO:0000313" key="1">
    <source>
        <dbReference type="EMBL" id="AMY72296.1"/>
    </source>
</evidence>
<keyword evidence="2" id="KW-1185">Reference proteome</keyword>
<reference evidence="1 2" key="1">
    <citation type="submission" date="2015-09" db="EMBL/GenBank/DDBJ databases">
        <title>Complete genome sequence of Defluviimonas alba cai42t isolated from an oilfield in Xinjiang.</title>
        <authorList>
            <person name="Geng S."/>
            <person name="Pan X."/>
            <person name="Wu X."/>
        </authorList>
    </citation>
    <scope>NUCLEOTIDE SEQUENCE [LARGE SCALE GENOMIC DNA]</scope>
    <source>
        <strain evidence="2">cai42</strain>
        <plasmid evidence="2">cai42_Plasmidc</plasmid>
    </source>
</reference>
<dbReference type="KEGG" id="daa:AKL17_3p0140"/>
<proteinExistence type="predicted"/>
<dbReference type="Proteomes" id="UP000076128">
    <property type="component" value="Plasmid pcai42C"/>
</dbReference>
<evidence type="ECO:0000313" key="2">
    <source>
        <dbReference type="Proteomes" id="UP000076128"/>
    </source>
</evidence>
<name>A0A159Z9M2_9RHOB</name>